<evidence type="ECO:0000256" key="1">
    <source>
        <dbReference type="ARBA" id="ARBA00001917"/>
    </source>
</evidence>
<dbReference type="Gene3D" id="3.20.20.70">
    <property type="entry name" value="Aldolase class I"/>
    <property type="match status" value="1"/>
</dbReference>
<keyword evidence="2" id="KW-0285">Flavoprotein</keyword>
<sequence length="127" mass="13463">ILSTIDAQLAIKHGADGILVSNHGGRQVDTAPPAIECLQDIINVVNGRVQVFVDTGIRTGTDVLKALALGAQAVFIGRPVLYGLACGGHDGVKTVLNILKRELIYDMASCGITSIDQINKDVLYKHT</sequence>
<dbReference type="Proteomes" id="UP000663836">
    <property type="component" value="Unassembled WGS sequence"/>
</dbReference>
<reference evidence="8" key="1">
    <citation type="submission" date="2021-02" db="EMBL/GenBank/DDBJ databases">
        <authorList>
            <person name="Nowell W R."/>
        </authorList>
    </citation>
    <scope>NUCLEOTIDE SEQUENCE</scope>
</reference>
<comment type="cofactor">
    <cofactor evidence="1">
        <name>FMN</name>
        <dbReference type="ChEBI" id="CHEBI:58210"/>
    </cofactor>
</comment>
<dbReference type="EMBL" id="CAJOBD010008528">
    <property type="protein sequence ID" value="CAF4114943.1"/>
    <property type="molecule type" value="Genomic_DNA"/>
</dbReference>
<name>A0A819VT23_9BILA</name>
<evidence type="ECO:0000256" key="4">
    <source>
        <dbReference type="ARBA" id="ARBA00023002"/>
    </source>
</evidence>
<comment type="caution">
    <text evidence="8">The sequence shown here is derived from an EMBL/GenBank/DDBJ whole genome shotgun (WGS) entry which is preliminary data.</text>
</comment>
<evidence type="ECO:0000313" key="8">
    <source>
        <dbReference type="EMBL" id="CAF4114943.1"/>
    </source>
</evidence>
<comment type="catalytic activity">
    <reaction evidence="6">
        <text>2-hydroxyoctanoate + O2 = 2-oxooctanoate + H2O2</text>
        <dbReference type="Rhea" id="RHEA:67940"/>
        <dbReference type="ChEBI" id="CHEBI:15379"/>
        <dbReference type="ChEBI" id="CHEBI:16240"/>
        <dbReference type="ChEBI" id="CHEBI:133514"/>
        <dbReference type="ChEBI" id="CHEBI:176689"/>
    </reaction>
    <physiologicalReaction direction="left-to-right" evidence="6">
        <dbReference type="Rhea" id="RHEA:67941"/>
    </physiologicalReaction>
</comment>
<dbReference type="InterPro" id="IPR037396">
    <property type="entry name" value="FMN_HAD"/>
</dbReference>
<dbReference type="PROSITE" id="PS00557">
    <property type="entry name" value="FMN_HYDROXY_ACID_DH_1"/>
    <property type="match status" value="1"/>
</dbReference>
<protein>
    <recommendedName>
        <fullName evidence="7">FMN hydroxy acid dehydrogenase domain-containing protein</fullName>
    </recommendedName>
</protein>
<organism evidence="8 9">
    <name type="scientific">Rotaria sordida</name>
    <dbReference type="NCBI Taxonomy" id="392033"/>
    <lineage>
        <taxon>Eukaryota</taxon>
        <taxon>Metazoa</taxon>
        <taxon>Spiralia</taxon>
        <taxon>Gnathifera</taxon>
        <taxon>Rotifera</taxon>
        <taxon>Eurotatoria</taxon>
        <taxon>Bdelloidea</taxon>
        <taxon>Philodinida</taxon>
        <taxon>Philodinidae</taxon>
        <taxon>Rotaria</taxon>
    </lineage>
</organism>
<comment type="catalytic activity">
    <reaction evidence="5">
        <text>a (2S)-2-hydroxycarboxylate + O2 = a 2-oxocarboxylate + H2O2</text>
        <dbReference type="Rhea" id="RHEA:16789"/>
        <dbReference type="ChEBI" id="CHEBI:15379"/>
        <dbReference type="ChEBI" id="CHEBI:16240"/>
        <dbReference type="ChEBI" id="CHEBI:35179"/>
        <dbReference type="ChEBI" id="CHEBI:58123"/>
        <dbReference type="EC" id="1.1.3.15"/>
    </reaction>
    <physiologicalReaction direction="left-to-right" evidence="5">
        <dbReference type="Rhea" id="RHEA:16790"/>
    </physiologicalReaction>
</comment>
<dbReference type="SUPFAM" id="SSF51395">
    <property type="entry name" value="FMN-linked oxidoreductases"/>
    <property type="match status" value="1"/>
</dbReference>
<feature type="domain" description="FMN hydroxy acid dehydrogenase" evidence="7">
    <location>
        <begin position="1"/>
        <end position="127"/>
    </location>
</feature>
<feature type="non-terminal residue" evidence="8">
    <location>
        <position position="1"/>
    </location>
</feature>
<dbReference type="PANTHER" id="PTHR10578">
    <property type="entry name" value="S -2-HYDROXY-ACID OXIDASE-RELATED"/>
    <property type="match status" value="1"/>
</dbReference>
<dbReference type="AlphaFoldDB" id="A0A819VT23"/>
<dbReference type="InterPro" id="IPR013785">
    <property type="entry name" value="Aldolase_TIM"/>
</dbReference>
<dbReference type="GO" id="GO:0003973">
    <property type="term" value="F:(S)-2-hydroxy-acid oxidase activity"/>
    <property type="evidence" value="ECO:0007669"/>
    <property type="project" value="UniProtKB-EC"/>
</dbReference>
<dbReference type="PROSITE" id="PS51349">
    <property type="entry name" value="FMN_HYDROXY_ACID_DH_2"/>
    <property type="match status" value="1"/>
</dbReference>
<dbReference type="PANTHER" id="PTHR10578:SF107">
    <property type="entry name" value="2-HYDROXYACID OXIDASE 1"/>
    <property type="match status" value="1"/>
</dbReference>
<evidence type="ECO:0000256" key="6">
    <source>
        <dbReference type="ARBA" id="ARBA00029327"/>
    </source>
</evidence>
<gene>
    <name evidence="8" type="ORF">JBS370_LOCUS32371</name>
</gene>
<dbReference type="GO" id="GO:0005777">
    <property type="term" value="C:peroxisome"/>
    <property type="evidence" value="ECO:0007669"/>
    <property type="project" value="UniProtKB-ARBA"/>
</dbReference>
<proteinExistence type="predicted"/>
<accession>A0A819VT23</accession>
<evidence type="ECO:0000313" key="9">
    <source>
        <dbReference type="Proteomes" id="UP000663836"/>
    </source>
</evidence>
<dbReference type="InterPro" id="IPR000262">
    <property type="entry name" value="FMN-dep_DH"/>
</dbReference>
<keyword evidence="3" id="KW-0288">FMN</keyword>
<evidence type="ECO:0000256" key="2">
    <source>
        <dbReference type="ARBA" id="ARBA00022630"/>
    </source>
</evidence>
<keyword evidence="4" id="KW-0560">Oxidoreductase</keyword>
<evidence type="ECO:0000259" key="7">
    <source>
        <dbReference type="PROSITE" id="PS51349"/>
    </source>
</evidence>
<evidence type="ECO:0000256" key="5">
    <source>
        <dbReference type="ARBA" id="ARBA00029325"/>
    </source>
</evidence>
<dbReference type="Pfam" id="PF01070">
    <property type="entry name" value="FMN_dh"/>
    <property type="match status" value="1"/>
</dbReference>
<dbReference type="InterPro" id="IPR008259">
    <property type="entry name" value="FMN_hydac_DH_AS"/>
</dbReference>
<evidence type="ECO:0000256" key="3">
    <source>
        <dbReference type="ARBA" id="ARBA00022643"/>
    </source>
</evidence>